<dbReference type="GO" id="GO:0005634">
    <property type="term" value="C:nucleus"/>
    <property type="evidence" value="ECO:0007669"/>
    <property type="project" value="UniProtKB-SubCell"/>
</dbReference>
<dbReference type="InterPro" id="IPR034286">
    <property type="entry name" value="M14_AGBL5-like"/>
</dbReference>
<keyword evidence="6" id="KW-0963">Cytoplasm</keyword>
<keyword evidence="9" id="KW-0378">Hydrolase</keyword>
<evidence type="ECO:0000256" key="7">
    <source>
        <dbReference type="ARBA" id="ARBA00022670"/>
    </source>
</evidence>
<proteinExistence type="inferred from homology"/>
<dbReference type="Proteomes" id="UP000008983">
    <property type="component" value="Unassembled WGS sequence"/>
</dbReference>
<dbReference type="PANTHER" id="PTHR12756">
    <property type="entry name" value="CYTOSOLIC CARBOXYPEPTIDASE"/>
    <property type="match status" value="1"/>
</dbReference>
<keyword evidence="10" id="KW-0862">Zinc</keyword>
<comment type="subcellular location">
    <subcellularLocation>
        <location evidence="3">Cytoplasm</location>
        <location evidence="3">Cytoskeleton</location>
        <location evidence="3">Spindle</location>
    </subcellularLocation>
    <subcellularLocation>
        <location evidence="4">Midbody</location>
    </subcellularLocation>
    <subcellularLocation>
        <location evidence="2">Nucleus</location>
    </subcellularLocation>
</comment>
<evidence type="ECO:0000256" key="17">
    <source>
        <dbReference type="ARBA" id="ARBA00026108"/>
    </source>
</evidence>
<evidence type="ECO:0000313" key="24">
    <source>
        <dbReference type="Proteomes" id="UP000008983"/>
    </source>
</evidence>
<keyword evidence="7" id="KW-0645">Protease</keyword>
<dbReference type="SUPFAM" id="SSF53187">
    <property type="entry name" value="Zn-dependent exopeptidases"/>
    <property type="match status" value="1"/>
</dbReference>
<dbReference type="GO" id="GO:0008270">
    <property type="term" value="F:zinc ion binding"/>
    <property type="evidence" value="ECO:0007669"/>
    <property type="project" value="InterPro"/>
</dbReference>
<evidence type="ECO:0000313" key="23">
    <source>
        <dbReference type="EMBL" id="EGR26958.1"/>
    </source>
</evidence>
<dbReference type="GO" id="GO:0030496">
    <property type="term" value="C:midbody"/>
    <property type="evidence" value="ECO:0007669"/>
    <property type="project" value="UniProtKB-SubCell"/>
</dbReference>
<evidence type="ECO:0000256" key="10">
    <source>
        <dbReference type="ARBA" id="ARBA00022833"/>
    </source>
</evidence>
<keyword evidence="8" id="KW-0479">Metal-binding</keyword>
<evidence type="ECO:0000259" key="22">
    <source>
        <dbReference type="PROSITE" id="PS52035"/>
    </source>
</evidence>
<dbReference type="GO" id="GO:0005819">
    <property type="term" value="C:spindle"/>
    <property type="evidence" value="ECO:0007669"/>
    <property type="project" value="UniProtKB-SubCell"/>
</dbReference>
<dbReference type="AlphaFoldDB" id="G0R6E8"/>
<dbReference type="PROSITE" id="PS52035">
    <property type="entry name" value="PEPTIDASE_M14"/>
    <property type="match status" value="1"/>
</dbReference>
<dbReference type="OrthoDB" id="10253041at2759"/>
<feature type="domain" description="Peptidase M14" evidence="22">
    <location>
        <begin position="155"/>
        <end position="440"/>
    </location>
</feature>
<accession>G0R6E8</accession>
<evidence type="ECO:0000256" key="21">
    <source>
        <dbReference type="PROSITE-ProRule" id="PRU01379"/>
    </source>
</evidence>
<evidence type="ECO:0000256" key="19">
    <source>
        <dbReference type="ARBA" id="ARBA00032928"/>
    </source>
</evidence>
<comment type="catalytic activity">
    <reaction evidence="20">
        <text>gamma-L-glutamyl-L-glutamyl-[protein] + H2O = L-glutamyl-[protein] + L-glutamate</text>
        <dbReference type="Rhea" id="RHEA:60152"/>
        <dbReference type="Rhea" id="RHEA-COMP:10208"/>
        <dbReference type="Rhea" id="RHEA-COMP:15517"/>
        <dbReference type="ChEBI" id="CHEBI:15377"/>
        <dbReference type="ChEBI" id="CHEBI:29973"/>
        <dbReference type="ChEBI" id="CHEBI:29985"/>
        <dbReference type="ChEBI" id="CHEBI:143622"/>
    </reaction>
    <physiologicalReaction direction="left-to-right" evidence="20">
        <dbReference type="Rhea" id="RHEA:60153"/>
    </physiologicalReaction>
</comment>
<dbReference type="Pfam" id="PF18027">
    <property type="entry name" value="Pepdidase_M14_N"/>
    <property type="match status" value="1"/>
</dbReference>
<dbReference type="RefSeq" id="XP_004023842.1">
    <property type="nucleotide sequence ID" value="XM_004023793.1"/>
</dbReference>
<dbReference type="STRING" id="857967.G0R6E8"/>
<dbReference type="InterPro" id="IPR050821">
    <property type="entry name" value="Cytosolic_carboxypeptidase"/>
</dbReference>
<dbReference type="EC" id="3.4.17.24" evidence="17"/>
<dbReference type="GeneID" id="14903002"/>
<dbReference type="InterPro" id="IPR000834">
    <property type="entry name" value="Peptidase_M14"/>
</dbReference>
<evidence type="ECO:0000256" key="11">
    <source>
        <dbReference type="ARBA" id="ARBA00023049"/>
    </source>
</evidence>
<dbReference type="Pfam" id="PF00246">
    <property type="entry name" value="Peptidase_M14"/>
    <property type="match status" value="1"/>
</dbReference>
<evidence type="ECO:0000256" key="2">
    <source>
        <dbReference type="ARBA" id="ARBA00004123"/>
    </source>
</evidence>
<evidence type="ECO:0000256" key="4">
    <source>
        <dbReference type="ARBA" id="ARBA00004214"/>
    </source>
</evidence>
<keyword evidence="11" id="KW-0482">Metalloprotease</keyword>
<gene>
    <name evidence="23" type="ORF">IMG5_204090</name>
</gene>
<dbReference type="InParanoid" id="G0R6E8"/>
<evidence type="ECO:0000256" key="18">
    <source>
        <dbReference type="ARBA" id="ARBA00032753"/>
    </source>
</evidence>
<reference evidence="23 24" key="1">
    <citation type="submission" date="2011-07" db="EMBL/GenBank/DDBJ databases">
        <authorList>
            <person name="Coyne R."/>
            <person name="Brami D."/>
            <person name="Johnson J."/>
            <person name="Hostetler J."/>
            <person name="Hannick L."/>
            <person name="Clark T."/>
            <person name="Cassidy-Hanley D."/>
            <person name="Inman J."/>
        </authorList>
    </citation>
    <scope>NUCLEOTIDE SEQUENCE [LARGE SCALE GENOMIC DNA]</scope>
    <source>
        <strain evidence="23 24">G5</strain>
    </source>
</reference>
<dbReference type="CDD" id="cd06236">
    <property type="entry name" value="M14_AGBL5_like"/>
    <property type="match status" value="1"/>
</dbReference>
<name>G0R6E8_ICHMU</name>
<dbReference type="OMA" id="PVFRNCH"/>
<dbReference type="Gene3D" id="2.60.40.3120">
    <property type="match status" value="1"/>
</dbReference>
<keyword evidence="13" id="KW-0539">Nucleus</keyword>
<dbReference type="Gene3D" id="3.40.630.10">
    <property type="entry name" value="Zn peptidases"/>
    <property type="match status" value="1"/>
</dbReference>
<protein>
    <recommendedName>
        <fullName evidence="14">Cytosolic carboxypeptidase-like protein 5</fullName>
        <ecNumber evidence="17">3.4.17.24</ecNumber>
    </recommendedName>
    <alternativeName>
        <fullName evidence="19">ATP/GTP-binding protein-like 5</fullName>
    </alternativeName>
    <alternativeName>
        <fullName evidence="18">Protein deglutamylase CCP5</fullName>
    </alternativeName>
</protein>
<evidence type="ECO:0000256" key="3">
    <source>
        <dbReference type="ARBA" id="ARBA00004186"/>
    </source>
</evidence>
<keyword evidence="23" id="KW-0121">Carboxypeptidase</keyword>
<evidence type="ECO:0000256" key="6">
    <source>
        <dbReference type="ARBA" id="ARBA00022490"/>
    </source>
</evidence>
<comment type="catalytic activity">
    <reaction evidence="16">
        <text>C-terminal L-alpha-aminoacyl-L-glutamyl-[tubulin] + H2O = C-terminal L-alpha-aminoacyl-[tubulin] + L-glutamate</text>
        <dbReference type="Rhea" id="RHEA:63796"/>
        <dbReference type="Rhea" id="RHEA-COMP:16436"/>
        <dbReference type="Rhea" id="RHEA-COMP:16437"/>
        <dbReference type="ChEBI" id="CHEBI:15377"/>
        <dbReference type="ChEBI" id="CHEBI:29985"/>
        <dbReference type="ChEBI" id="CHEBI:90782"/>
        <dbReference type="ChEBI" id="CHEBI:149556"/>
        <dbReference type="EC" id="3.4.17.24"/>
    </reaction>
    <physiologicalReaction direction="left-to-right" evidence="16">
        <dbReference type="Rhea" id="RHEA:63797"/>
    </physiologicalReaction>
</comment>
<dbReference type="InterPro" id="IPR040626">
    <property type="entry name" value="Pepdidase_M14_N"/>
</dbReference>
<comment type="cofactor">
    <cofactor evidence="1">
        <name>Zn(2+)</name>
        <dbReference type="ChEBI" id="CHEBI:29105"/>
    </cofactor>
</comment>
<evidence type="ECO:0000256" key="20">
    <source>
        <dbReference type="ARBA" id="ARBA00047714"/>
    </source>
</evidence>
<evidence type="ECO:0000256" key="5">
    <source>
        <dbReference type="ARBA" id="ARBA00005988"/>
    </source>
</evidence>
<dbReference type="EMBL" id="GL984396">
    <property type="protein sequence ID" value="EGR26958.1"/>
    <property type="molecule type" value="Genomic_DNA"/>
</dbReference>
<evidence type="ECO:0000256" key="15">
    <source>
        <dbReference type="ARBA" id="ARBA00024524"/>
    </source>
</evidence>
<comment type="catalytic activity">
    <reaction evidence="15">
        <text>C-terminal L-alpha-aminoacyl-L-glutamyl-L-glutamyl-[tubulin] + H2O = C-terminal L-alpha-aminoacyl-L-glutamyl-[tubulin] + L-glutamate</text>
        <dbReference type="Rhea" id="RHEA:63792"/>
        <dbReference type="Rhea" id="RHEA-COMP:16435"/>
        <dbReference type="Rhea" id="RHEA-COMP:16436"/>
        <dbReference type="ChEBI" id="CHEBI:15377"/>
        <dbReference type="ChEBI" id="CHEBI:29985"/>
        <dbReference type="ChEBI" id="CHEBI:149555"/>
        <dbReference type="ChEBI" id="CHEBI:149556"/>
        <dbReference type="EC" id="3.4.17.24"/>
    </reaction>
    <physiologicalReaction direction="left-to-right" evidence="15">
        <dbReference type="Rhea" id="RHEA:63793"/>
    </physiologicalReaction>
</comment>
<feature type="active site" description="Proton donor/acceptor" evidence="21">
    <location>
        <position position="418"/>
    </location>
</feature>
<evidence type="ECO:0000256" key="12">
    <source>
        <dbReference type="ARBA" id="ARBA00023212"/>
    </source>
</evidence>
<evidence type="ECO:0000256" key="1">
    <source>
        <dbReference type="ARBA" id="ARBA00001947"/>
    </source>
</evidence>
<evidence type="ECO:0000256" key="14">
    <source>
        <dbReference type="ARBA" id="ARBA00024141"/>
    </source>
</evidence>
<sequence>MQQKKDLPAYCLPNVHHQRNLFYFGSIEFNSDFDSGNMLKVERNHELLGLNFNIWIMPDAYLTQKEMKYKTWFHFSVQGVSKNTIINMTLKDINFQQKLYKDGHQPVFKSSVNNQWQRLDQNIANTIVQTENGMDITFTYTFQDTDELVYFAFTYPWSYTDNQEMLDEIENTYQFDKEIYFHRSVLVYSKEYRNVELITITSSNSKSQDQLKLQSKISFPQQKYPLFFPNKRYIFISTRVHPGEVPGSHVFNGMLKMLLDKQDIRSKNLRENFVFVMIPLINPDGVSRGHYRTDSQGCNLNRFYINPGLDQPEIYSIKELLMHLYDKGQLYCYMDLHAQASKKGSFIYGNCMDYKSQIECNLLTKLMALNTPYFEYELCNFTEKNMYSKDKSDGLSKEGAGRVALYKQTRNSLCYTLECNYNMPFNLNTMYSRSSNYDFKEGKFEIDQNIFNMISQSNGIEQKLCDYPYISSHYANLGEGMLEAILDLNKINPISRIPNSPYKNYTTLKMQIAFQTMKQLPYRSVKDYSDVSSKSEDEDEQFKLIYNQLFKNNQY</sequence>
<dbReference type="GO" id="GO:0006508">
    <property type="term" value="P:proteolysis"/>
    <property type="evidence" value="ECO:0007669"/>
    <property type="project" value="UniProtKB-KW"/>
</dbReference>
<evidence type="ECO:0000256" key="16">
    <source>
        <dbReference type="ARBA" id="ARBA00024627"/>
    </source>
</evidence>
<evidence type="ECO:0000256" key="8">
    <source>
        <dbReference type="ARBA" id="ARBA00022723"/>
    </source>
</evidence>
<comment type="similarity">
    <text evidence="5 21">Belongs to the peptidase M14 family.</text>
</comment>
<dbReference type="PANTHER" id="PTHR12756:SF12">
    <property type="entry name" value="CYTOSOLIC CARBOXYPEPTIDASE-LIKE PROTEIN 5"/>
    <property type="match status" value="1"/>
</dbReference>
<keyword evidence="24" id="KW-1185">Reference proteome</keyword>
<evidence type="ECO:0000256" key="13">
    <source>
        <dbReference type="ARBA" id="ARBA00023242"/>
    </source>
</evidence>
<organism evidence="23 24">
    <name type="scientific">Ichthyophthirius multifiliis</name>
    <name type="common">White spot disease agent</name>
    <name type="synonym">Ich</name>
    <dbReference type="NCBI Taxonomy" id="5932"/>
    <lineage>
        <taxon>Eukaryota</taxon>
        <taxon>Sar</taxon>
        <taxon>Alveolata</taxon>
        <taxon>Ciliophora</taxon>
        <taxon>Intramacronucleata</taxon>
        <taxon>Oligohymenophorea</taxon>
        <taxon>Hymenostomatida</taxon>
        <taxon>Ophryoglenina</taxon>
        <taxon>Ichthyophthirius</taxon>
    </lineage>
</organism>
<dbReference type="GO" id="GO:0004181">
    <property type="term" value="F:metallocarboxypeptidase activity"/>
    <property type="evidence" value="ECO:0007669"/>
    <property type="project" value="InterPro"/>
</dbReference>
<keyword evidence="12" id="KW-0206">Cytoskeleton</keyword>
<evidence type="ECO:0000256" key="9">
    <source>
        <dbReference type="ARBA" id="ARBA00022801"/>
    </source>
</evidence>
<dbReference type="eggNOG" id="KOG3641">
    <property type="taxonomic scope" value="Eukaryota"/>
</dbReference>